<gene>
    <name evidence="2" type="ORF">JCM19237_6540</name>
</gene>
<name>A0A090QL50_9GAMM</name>
<comment type="caution">
    <text evidence="2">The sequence shown here is derived from an EMBL/GenBank/DDBJ whole genome shotgun (WGS) entry which is preliminary data.</text>
</comment>
<dbReference type="AlphaFoldDB" id="A0A090QL50"/>
<dbReference type="Proteomes" id="UP000029227">
    <property type="component" value="Unassembled WGS sequence"/>
</dbReference>
<keyword evidence="2" id="KW-0560">Oxidoreductase</keyword>
<dbReference type="InterPro" id="IPR006311">
    <property type="entry name" value="TAT_signal"/>
</dbReference>
<keyword evidence="1" id="KW-0732">Signal</keyword>
<dbReference type="STRING" id="754436.JCM19237_6540"/>
<dbReference type="EC" id="1.2.1.2" evidence="2"/>
<dbReference type="EMBL" id="BBMN01000002">
    <property type="protein sequence ID" value="GAL03646.1"/>
    <property type="molecule type" value="Genomic_DNA"/>
</dbReference>
<evidence type="ECO:0000256" key="1">
    <source>
        <dbReference type="ARBA" id="ARBA00022729"/>
    </source>
</evidence>
<dbReference type="NCBIfam" id="TIGR01409">
    <property type="entry name" value="TAT_signal_seq"/>
    <property type="match status" value="1"/>
</dbReference>
<evidence type="ECO:0000313" key="2">
    <source>
        <dbReference type="EMBL" id="GAL03646.1"/>
    </source>
</evidence>
<evidence type="ECO:0000313" key="3">
    <source>
        <dbReference type="Proteomes" id="UP000029227"/>
    </source>
</evidence>
<dbReference type="GO" id="GO:0016491">
    <property type="term" value="F:oxidoreductase activity"/>
    <property type="evidence" value="ECO:0007669"/>
    <property type="project" value="UniProtKB-KW"/>
</dbReference>
<organism evidence="2 3">
    <name type="scientific">Photobacterium aphoticum</name>
    <dbReference type="NCBI Taxonomy" id="754436"/>
    <lineage>
        <taxon>Bacteria</taxon>
        <taxon>Pseudomonadati</taxon>
        <taxon>Pseudomonadota</taxon>
        <taxon>Gammaproteobacteria</taxon>
        <taxon>Vibrionales</taxon>
        <taxon>Vibrionaceae</taxon>
        <taxon>Photobacterium</taxon>
    </lineage>
</organism>
<accession>A0A090QL50</accession>
<protein>
    <submittedName>
        <fullName evidence="2">Formate dehydrogenase-O major subunit</fullName>
        <ecNumber evidence="2">1.2.1.2</ecNumber>
    </submittedName>
</protein>
<dbReference type="eggNOG" id="COG0243">
    <property type="taxonomic scope" value="Bacteria"/>
</dbReference>
<dbReference type="InterPro" id="IPR019546">
    <property type="entry name" value="TAT_signal_bac_arc"/>
</dbReference>
<sequence>MKLTKRSDNVSKDENQLGITRRSFIRNTSLAAAGGVAGASLFAPGMMKKPMQHLRMCMTRQKK</sequence>
<dbReference type="PROSITE" id="PS51318">
    <property type="entry name" value="TAT"/>
    <property type="match status" value="1"/>
</dbReference>
<proteinExistence type="predicted"/>
<reference evidence="2 3" key="1">
    <citation type="journal article" date="2014" name="Genome Announc.">
        <title>Draft Genome Sequences of Two Vibrionaceae Species, Vibrio ponticus C121 and Photobacterium aphoticum C119, Isolated as Coral Reef Microbiota.</title>
        <authorList>
            <person name="Al-saari N."/>
            <person name="Meirelles P.M."/>
            <person name="Mino S."/>
            <person name="Suda W."/>
            <person name="Oshima K."/>
            <person name="Hattori M."/>
            <person name="Ohkuma M."/>
            <person name="Thompson F.L."/>
            <person name="Gomez-Gil B."/>
            <person name="Sawabe T."/>
            <person name="Sawabe T."/>
        </authorList>
    </citation>
    <scope>NUCLEOTIDE SEQUENCE [LARGE SCALE GENOMIC DNA]</scope>
    <source>
        <strain evidence="2 3">JCM 19237</strain>
    </source>
</reference>